<dbReference type="PANTHER" id="PTHR21198">
    <property type="entry name" value="GLUTAMATE RACEMASE"/>
    <property type="match status" value="1"/>
</dbReference>
<reference evidence="3 5" key="1">
    <citation type="submission" date="2019-03" db="EMBL/GenBank/DDBJ databases">
        <title>Genomic Encyclopedia of Type Strains, Phase IV (KMG-IV): sequencing the most valuable type-strain genomes for metagenomic binning, comparative biology and taxonomic classification.</title>
        <authorList>
            <person name="Goeker M."/>
        </authorList>
    </citation>
    <scope>NUCLEOTIDE SEQUENCE [LARGE SCALE GENOMIC DNA]</scope>
    <source>
        <strain evidence="3 5">DSM 17474</strain>
    </source>
</reference>
<dbReference type="PROSITE" id="PS00924">
    <property type="entry name" value="ASP_GLU_RACEMASE_2"/>
    <property type="match status" value="1"/>
</dbReference>
<evidence type="ECO:0000313" key="6">
    <source>
        <dbReference type="Proteomes" id="UP000829756"/>
    </source>
</evidence>
<reference evidence="4" key="2">
    <citation type="submission" date="2021-12" db="EMBL/GenBank/DDBJ databases">
        <authorList>
            <person name="Veyrier F.J."/>
        </authorList>
    </citation>
    <scope>NUCLEOTIDE SEQUENCE</scope>
    <source>
        <strain evidence="4">1258/02</strain>
    </source>
</reference>
<dbReference type="KEGG" id="usu:LVJ78_04280"/>
<dbReference type="NCBIfam" id="TIGR00035">
    <property type="entry name" value="asp_race"/>
    <property type="match status" value="1"/>
</dbReference>
<dbReference type="EMBL" id="CP091507">
    <property type="protein sequence ID" value="UOO80237.1"/>
    <property type="molecule type" value="Genomic_DNA"/>
</dbReference>
<dbReference type="EMBL" id="SLXE01000012">
    <property type="protein sequence ID" value="TCP06429.1"/>
    <property type="molecule type" value="Genomic_DNA"/>
</dbReference>
<dbReference type="SUPFAM" id="SSF53681">
    <property type="entry name" value="Aspartate/glutamate racemase"/>
    <property type="match status" value="2"/>
</dbReference>
<accession>A0AAE9KIY1</accession>
<reference evidence="4" key="3">
    <citation type="journal article" date="2022" name="Res Sq">
        <title>Evolution of multicellular longitudinally dividing oral cavity symbionts (Neisseriaceae).</title>
        <authorList>
            <person name="Nyongesa S."/>
            <person name="Weber P."/>
            <person name="Bernet E."/>
            <person name="Pullido F."/>
            <person name="Nieckarz M."/>
            <person name="Delaby M."/>
            <person name="Nieves C."/>
            <person name="Viehboeck T."/>
            <person name="Krause N."/>
            <person name="Rivera-Millot A."/>
            <person name="Nakamura A."/>
            <person name="Vischer N."/>
            <person name="VanNieuwenhze M."/>
            <person name="Brun Y."/>
            <person name="Cava F."/>
            <person name="Bulgheresi S."/>
            <person name="Veyrier F."/>
        </authorList>
    </citation>
    <scope>NUCLEOTIDE SEQUENCE</scope>
    <source>
        <strain evidence="4">1258/02</strain>
    </source>
</reference>
<evidence type="ECO:0000313" key="4">
    <source>
        <dbReference type="EMBL" id="UOO80237.1"/>
    </source>
</evidence>
<dbReference type="RefSeq" id="WP_132953809.1">
    <property type="nucleotide sequence ID" value="NZ_CP091507.1"/>
</dbReference>
<dbReference type="PANTHER" id="PTHR21198:SF7">
    <property type="entry name" value="ASPARTATE-GLUTAMATE RACEMASE FAMILY"/>
    <property type="match status" value="1"/>
</dbReference>
<dbReference type="InterPro" id="IPR033134">
    <property type="entry name" value="Asp/Glu_racemase_AS_2"/>
</dbReference>
<dbReference type="Proteomes" id="UP000829756">
    <property type="component" value="Chromosome"/>
</dbReference>
<evidence type="ECO:0000313" key="5">
    <source>
        <dbReference type="Proteomes" id="UP000294721"/>
    </source>
</evidence>
<dbReference type="Pfam" id="PF01177">
    <property type="entry name" value="Asp_Glu_race"/>
    <property type="match status" value="1"/>
</dbReference>
<dbReference type="Proteomes" id="UP000294721">
    <property type="component" value="Unassembled WGS sequence"/>
</dbReference>
<gene>
    <name evidence="3" type="ORF">EV680_11258</name>
    <name evidence="4" type="ORF">LVJ78_04280</name>
</gene>
<dbReference type="GO" id="GO:0047661">
    <property type="term" value="F:amino-acid racemase activity"/>
    <property type="evidence" value="ECO:0007669"/>
    <property type="project" value="InterPro"/>
</dbReference>
<comment type="similarity">
    <text evidence="1">Belongs to the aspartate/glutamate racemases family.</text>
</comment>
<organism evidence="4 6">
    <name type="scientific">Uruburuella suis</name>
    <dbReference type="NCBI Taxonomy" id="252130"/>
    <lineage>
        <taxon>Bacteria</taxon>
        <taxon>Pseudomonadati</taxon>
        <taxon>Pseudomonadota</taxon>
        <taxon>Betaproteobacteria</taxon>
        <taxon>Neisseriales</taxon>
        <taxon>Neisseriaceae</taxon>
        <taxon>Uruburuella</taxon>
    </lineage>
</organism>
<dbReference type="InterPro" id="IPR001920">
    <property type="entry name" value="Asp/Glu_race"/>
</dbReference>
<sequence length="230" mass="25086">MKTIGIIGGMSPESTVVYYQTINREINRRLGGNRSADIVLHSVDFEQIVALQKTGDWAAAAACLSESAQKLERIGADVLLLATNTMHKVADEIQAAVQVPLLHLVDATAEAVKAQGLATVGLLGTQFTMSDGFYSRRMQRQGVRTLVPSETQRAEIHRVIFNELCLGRFETEAKAYYLDVIEDLRTQGAEGVILGCTEIGLLLKPEDCALPLFDSAEIHAHSAVDFVLQC</sequence>
<dbReference type="Gene3D" id="3.40.50.1860">
    <property type="match status" value="2"/>
</dbReference>
<evidence type="ECO:0000256" key="2">
    <source>
        <dbReference type="ARBA" id="ARBA00023235"/>
    </source>
</evidence>
<evidence type="ECO:0000256" key="1">
    <source>
        <dbReference type="ARBA" id="ARBA00007847"/>
    </source>
</evidence>
<protein>
    <submittedName>
        <fullName evidence="3">Aspartate racemase</fullName>
    </submittedName>
    <submittedName>
        <fullName evidence="4">Aspartate/glutamate racemase family protein</fullName>
    </submittedName>
</protein>
<dbReference type="InterPro" id="IPR015942">
    <property type="entry name" value="Asp/Glu/hydantoin_racemase"/>
</dbReference>
<keyword evidence="5" id="KW-1185">Reference proteome</keyword>
<keyword evidence="2" id="KW-0413">Isomerase</keyword>
<proteinExistence type="inferred from homology"/>
<evidence type="ECO:0000313" key="3">
    <source>
        <dbReference type="EMBL" id="TCP06429.1"/>
    </source>
</evidence>
<dbReference type="InterPro" id="IPR004380">
    <property type="entry name" value="Asp_race"/>
</dbReference>
<dbReference type="AlphaFoldDB" id="A0AAE9KIY1"/>
<name>A0AAE9KIY1_9NEIS</name>